<dbReference type="PANTHER" id="PTHR43464:SF19">
    <property type="entry name" value="UBIQUINONE BIOSYNTHESIS O-METHYLTRANSFERASE, MITOCHONDRIAL"/>
    <property type="match status" value="1"/>
</dbReference>
<dbReference type="PANTHER" id="PTHR43464">
    <property type="entry name" value="METHYLTRANSFERASE"/>
    <property type="match status" value="1"/>
</dbReference>
<organism evidence="5 6">
    <name type="scientific">Candidatus Rhodoblastus alkanivorans</name>
    <dbReference type="NCBI Taxonomy" id="2954117"/>
    <lineage>
        <taxon>Bacteria</taxon>
        <taxon>Pseudomonadati</taxon>
        <taxon>Pseudomonadota</taxon>
        <taxon>Alphaproteobacteria</taxon>
        <taxon>Hyphomicrobiales</taxon>
        <taxon>Rhodoblastaceae</taxon>
        <taxon>Rhodoblastus</taxon>
    </lineage>
</organism>
<accession>A0ABS9Z703</accession>
<dbReference type="RefSeq" id="WP_243067374.1">
    <property type="nucleotide sequence ID" value="NZ_JAIVFK010000026.1"/>
</dbReference>
<dbReference type="Proteomes" id="UP001139104">
    <property type="component" value="Unassembled WGS sequence"/>
</dbReference>
<dbReference type="EMBL" id="JAIVFP010000001">
    <property type="protein sequence ID" value="MCI4683419.1"/>
    <property type="molecule type" value="Genomic_DNA"/>
</dbReference>
<name>A0ABS9Z703_9HYPH</name>
<keyword evidence="1 5" id="KW-0489">Methyltransferase</keyword>
<dbReference type="InterPro" id="IPR029063">
    <property type="entry name" value="SAM-dependent_MTases_sf"/>
</dbReference>
<dbReference type="GO" id="GO:0032259">
    <property type="term" value="P:methylation"/>
    <property type="evidence" value="ECO:0007669"/>
    <property type="project" value="UniProtKB-KW"/>
</dbReference>
<evidence type="ECO:0000256" key="2">
    <source>
        <dbReference type="ARBA" id="ARBA00022679"/>
    </source>
</evidence>
<evidence type="ECO:0000256" key="1">
    <source>
        <dbReference type="ARBA" id="ARBA00022603"/>
    </source>
</evidence>
<dbReference type="InterPro" id="IPR041698">
    <property type="entry name" value="Methyltransf_25"/>
</dbReference>
<dbReference type="CDD" id="cd02440">
    <property type="entry name" value="AdoMet_MTases"/>
    <property type="match status" value="1"/>
</dbReference>
<reference evidence="5" key="1">
    <citation type="journal article" date="2022" name="ISME J.">
        <title>Identification of active gaseous-alkane degraders at natural gas seeps.</title>
        <authorList>
            <person name="Farhan Ul Haque M."/>
            <person name="Hernandez M."/>
            <person name="Crombie A.T."/>
            <person name="Murrell J.C."/>
        </authorList>
    </citation>
    <scope>NUCLEOTIDE SEQUENCE</scope>
    <source>
        <strain evidence="5">PC2</strain>
    </source>
</reference>
<keyword evidence="6" id="KW-1185">Reference proteome</keyword>
<evidence type="ECO:0000313" key="5">
    <source>
        <dbReference type="EMBL" id="MCI4683419.1"/>
    </source>
</evidence>
<proteinExistence type="predicted"/>
<dbReference type="GO" id="GO:0008168">
    <property type="term" value="F:methyltransferase activity"/>
    <property type="evidence" value="ECO:0007669"/>
    <property type="project" value="UniProtKB-KW"/>
</dbReference>
<keyword evidence="2" id="KW-0808">Transferase</keyword>
<evidence type="ECO:0000256" key="3">
    <source>
        <dbReference type="ARBA" id="ARBA00022691"/>
    </source>
</evidence>
<evidence type="ECO:0000313" key="6">
    <source>
        <dbReference type="Proteomes" id="UP001139104"/>
    </source>
</evidence>
<protein>
    <submittedName>
        <fullName evidence="5">Class I SAM-dependent methyltransferase</fullName>
    </submittedName>
</protein>
<comment type="caution">
    <text evidence="5">The sequence shown here is derived from an EMBL/GenBank/DDBJ whole genome shotgun (WGS) entry which is preliminary data.</text>
</comment>
<sequence>MVEKPQHNDLFNEDFTRRRDAARKRLDAIDPARQKGGALKDPQRREWFEAVYTTADGDAANVPWGNLAAHPLLVEWLAQDPGLAGLTALDVGCGLGDNAAALADRGAEVTAFDFVPRAVEWARSRFAGQQIDFRVADLFAPPPEWREAFDFVHETYTLQALSSELLPAARQALAHFVKPGGRLLVLSRARDEGQEIDGPPWPLARTSIEAFAQCGLVLDKLEDLPPGLVASRHWRALFRKPPSTDGHRA</sequence>
<feature type="domain" description="Methyltransferase" evidence="4">
    <location>
        <begin position="89"/>
        <end position="181"/>
    </location>
</feature>
<dbReference type="Gene3D" id="3.40.50.150">
    <property type="entry name" value="Vaccinia Virus protein VP39"/>
    <property type="match status" value="1"/>
</dbReference>
<dbReference type="Pfam" id="PF13649">
    <property type="entry name" value="Methyltransf_25"/>
    <property type="match status" value="1"/>
</dbReference>
<gene>
    <name evidence="5" type="ORF">K2U94_11690</name>
</gene>
<keyword evidence="3" id="KW-0949">S-adenosyl-L-methionine</keyword>
<evidence type="ECO:0000259" key="4">
    <source>
        <dbReference type="Pfam" id="PF13649"/>
    </source>
</evidence>
<dbReference type="SUPFAM" id="SSF53335">
    <property type="entry name" value="S-adenosyl-L-methionine-dependent methyltransferases"/>
    <property type="match status" value="1"/>
</dbReference>